<name>A0A6A7C0M8_9PEZI</name>
<sequence length="115" mass="12599">MECKPVEKSNAPGIANDYQPDQVDKSFTAPSPSNEQQSDNPASAAKHKGAEHQATPPHAVESAVSKREDLIASTTELLPLYTHDQLLRSGISDHYDEEDVEAIMEAMEDFTGELF</sequence>
<evidence type="ECO:0000256" key="1">
    <source>
        <dbReference type="SAM" id="MobiDB-lite"/>
    </source>
</evidence>
<dbReference type="AlphaFoldDB" id="A0A6A7C0M8"/>
<feature type="region of interest" description="Disordered" evidence="1">
    <location>
        <begin position="1"/>
        <end position="67"/>
    </location>
</feature>
<proteinExistence type="predicted"/>
<keyword evidence="3" id="KW-1185">Reference proteome</keyword>
<reference evidence="2" key="1">
    <citation type="journal article" date="2020" name="Stud. Mycol.">
        <title>101 Dothideomycetes genomes: a test case for predicting lifestyles and emergence of pathogens.</title>
        <authorList>
            <person name="Haridas S."/>
            <person name="Albert R."/>
            <person name="Binder M."/>
            <person name="Bloem J."/>
            <person name="Labutti K."/>
            <person name="Salamov A."/>
            <person name="Andreopoulos B."/>
            <person name="Baker S."/>
            <person name="Barry K."/>
            <person name="Bills G."/>
            <person name="Bluhm B."/>
            <person name="Cannon C."/>
            <person name="Castanera R."/>
            <person name="Culley D."/>
            <person name="Daum C."/>
            <person name="Ezra D."/>
            <person name="Gonzalez J."/>
            <person name="Henrissat B."/>
            <person name="Kuo A."/>
            <person name="Liang C."/>
            <person name="Lipzen A."/>
            <person name="Lutzoni F."/>
            <person name="Magnuson J."/>
            <person name="Mondo S."/>
            <person name="Nolan M."/>
            <person name="Ohm R."/>
            <person name="Pangilinan J."/>
            <person name="Park H.-J."/>
            <person name="Ramirez L."/>
            <person name="Alfaro M."/>
            <person name="Sun H."/>
            <person name="Tritt A."/>
            <person name="Yoshinaga Y."/>
            <person name="Zwiers L.-H."/>
            <person name="Turgeon B."/>
            <person name="Goodwin S."/>
            <person name="Spatafora J."/>
            <person name="Crous P."/>
            <person name="Grigoriev I."/>
        </authorList>
    </citation>
    <scope>NUCLEOTIDE SEQUENCE</scope>
    <source>
        <strain evidence="2">CBS 480.64</strain>
    </source>
</reference>
<organism evidence="2 3">
    <name type="scientific">Piedraia hortae CBS 480.64</name>
    <dbReference type="NCBI Taxonomy" id="1314780"/>
    <lineage>
        <taxon>Eukaryota</taxon>
        <taxon>Fungi</taxon>
        <taxon>Dikarya</taxon>
        <taxon>Ascomycota</taxon>
        <taxon>Pezizomycotina</taxon>
        <taxon>Dothideomycetes</taxon>
        <taxon>Dothideomycetidae</taxon>
        <taxon>Capnodiales</taxon>
        <taxon>Piedraiaceae</taxon>
        <taxon>Piedraia</taxon>
    </lineage>
</organism>
<feature type="compositionally biased region" description="Polar residues" evidence="1">
    <location>
        <begin position="28"/>
        <end position="41"/>
    </location>
</feature>
<accession>A0A6A7C0M8</accession>
<gene>
    <name evidence="2" type="ORF">K470DRAFT_270710</name>
</gene>
<evidence type="ECO:0000313" key="3">
    <source>
        <dbReference type="Proteomes" id="UP000799421"/>
    </source>
</evidence>
<dbReference type="Proteomes" id="UP000799421">
    <property type="component" value="Unassembled WGS sequence"/>
</dbReference>
<protein>
    <submittedName>
        <fullName evidence="2">Uncharacterized protein</fullName>
    </submittedName>
</protein>
<dbReference type="EMBL" id="MU005981">
    <property type="protein sequence ID" value="KAF2860485.1"/>
    <property type="molecule type" value="Genomic_DNA"/>
</dbReference>
<evidence type="ECO:0000313" key="2">
    <source>
        <dbReference type="EMBL" id="KAF2860485.1"/>
    </source>
</evidence>